<protein>
    <submittedName>
        <fullName evidence="9">Hydrogenase expression/formation protein B</fullName>
    </submittedName>
</protein>
<dbReference type="CDD" id="cd05390">
    <property type="entry name" value="HypB"/>
    <property type="match status" value="1"/>
</dbReference>
<keyword evidence="2" id="KW-0533">Nickel</keyword>
<dbReference type="SUPFAM" id="SSF52540">
    <property type="entry name" value="P-loop containing nucleoside triphosphate hydrolases"/>
    <property type="match status" value="1"/>
</dbReference>
<dbReference type="PROSITE" id="PS00028">
    <property type="entry name" value="ZINC_FINGER_C2H2_1"/>
    <property type="match status" value="1"/>
</dbReference>
<evidence type="ECO:0000259" key="8">
    <source>
        <dbReference type="PROSITE" id="PS00028"/>
    </source>
</evidence>
<evidence type="ECO:0000256" key="3">
    <source>
        <dbReference type="ARBA" id="ARBA00022723"/>
    </source>
</evidence>
<keyword evidence="3" id="KW-0479">Metal-binding</keyword>
<dbReference type="NCBIfam" id="TIGR00073">
    <property type="entry name" value="hypB"/>
    <property type="match status" value="1"/>
</dbReference>
<dbReference type="eggNOG" id="COG0378">
    <property type="taxonomic scope" value="Bacteria"/>
</dbReference>
<evidence type="ECO:0000256" key="6">
    <source>
        <dbReference type="ARBA" id="ARBA00022833"/>
    </source>
</evidence>
<dbReference type="GO" id="GO:0003924">
    <property type="term" value="F:GTPase activity"/>
    <property type="evidence" value="ECO:0000318"/>
    <property type="project" value="GO_Central"/>
</dbReference>
<keyword evidence="4" id="KW-0547">Nucleotide-binding</keyword>
<evidence type="ECO:0000256" key="4">
    <source>
        <dbReference type="ARBA" id="ARBA00022741"/>
    </source>
</evidence>
<dbReference type="GO" id="GO:0016151">
    <property type="term" value="F:nickel cation binding"/>
    <property type="evidence" value="ECO:0000318"/>
    <property type="project" value="GO_Central"/>
</dbReference>
<dbReference type="RefSeq" id="WP_010880399.1">
    <property type="nucleotide sequence ID" value="NC_000918.1"/>
</dbReference>
<dbReference type="PIR" id="A70359">
    <property type="entry name" value="A70359"/>
</dbReference>
<evidence type="ECO:0000313" key="9">
    <source>
        <dbReference type="EMBL" id="AAC06860.1"/>
    </source>
</evidence>
<keyword evidence="6" id="KW-0862">Zinc</keyword>
<evidence type="ECO:0000256" key="1">
    <source>
        <dbReference type="ARBA" id="ARBA00006211"/>
    </source>
</evidence>
<dbReference type="InterPro" id="IPR027417">
    <property type="entry name" value="P-loop_NTPase"/>
</dbReference>
<dbReference type="EnsemblBacteria" id="AAC06860">
    <property type="protein sequence ID" value="AAC06860"/>
    <property type="gene ID" value="aq_671"/>
</dbReference>
<dbReference type="FunCoup" id="O66901">
    <property type="interactions" value="28"/>
</dbReference>
<evidence type="ECO:0000256" key="7">
    <source>
        <dbReference type="ARBA" id="ARBA00023134"/>
    </source>
</evidence>
<dbReference type="PATRIC" id="fig|224324.8.peg.543"/>
<gene>
    <name evidence="9" type="primary">hypB</name>
    <name evidence="9" type="ordered locus">aq_671</name>
</gene>
<dbReference type="Pfam" id="PF02492">
    <property type="entry name" value="cobW"/>
    <property type="match status" value="1"/>
</dbReference>
<keyword evidence="5" id="KW-0378">Hydrolase</keyword>
<keyword evidence="10" id="KW-1185">Reference proteome</keyword>
<dbReference type="OrthoDB" id="9802035at2"/>
<reference evidence="9 10" key="1">
    <citation type="journal article" date="1998" name="Nature">
        <title>The complete genome of the hyperthermophilic bacterium Aquifex aeolicus.</title>
        <authorList>
            <person name="Deckert G."/>
            <person name="Warren P.V."/>
            <person name="Gaasterland T."/>
            <person name="Young W.G."/>
            <person name="Lenox A.L."/>
            <person name="Graham D.E."/>
            <person name="Overbeek R."/>
            <person name="Snead M.A."/>
            <person name="Keller M."/>
            <person name="Aujay M."/>
            <person name="Huber R."/>
            <person name="Feldman R.A."/>
            <person name="Short J.M."/>
            <person name="Olson G.J."/>
            <person name="Swanson R.V."/>
        </authorList>
    </citation>
    <scope>NUCLEOTIDE SEQUENCE [LARGE SCALE GENOMIC DNA]</scope>
    <source>
        <strain evidence="9 10">VF5</strain>
    </source>
</reference>
<evidence type="ECO:0000313" key="10">
    <source>
        <dbReference type="Proteomes" id="UP000000798"/>
    </source>
</evidence>
<dbReference type="HOGENOM" id="CLU_056148_0_0_0"/>
<evidence type="ECO:0000256" key="2">
    <source>
        <dbReference type="ARBA" id="ARBA00022596"/>
    </source>
</evidence>
<comment type="similarity">
    <text evidence="1">Belongs to the SIMIBI class G3E GTPase family. HypB/HupM subfamily.</text>
</comment>
<sequence length="259" mass="29015">MCKDCGCSIPEHNHEHEHHHHHHHTNPALGDKKTVEVLKKILSANDEQAESNRRHFERHGILAVNLMSSPGSGKTTLLERTIELLKDELKIGVIEGDLETNRDAERIKKKGAPAYQITTGQACHLDAFMVHEGIHHLPLEELDIVFIENVGNLVCPASYDVGAHLNVVLLSTTEGEDKPEKYPVMFKNSQLMLITKADLLPYMDFDVEKAVESARKVNPSLDVITLSAKTGEGMELWLDYLKFKLKVLRNALQKAKASP</sequence>
<dbReference type="KEGG" id="aae:aq_671"/>
<dbReference type="InterPro" id="IPR004392">
    <property type="entry name" value="Hyd_mat_HypB"/>
</dbReference>
<dbReference type="GO" id="GO:0008270">
    <property type="term" value="F:zinc ion binding"/>
    <property type="evidence" value="ECO:0000318"/>
    <property type="project" value="GO_Central"/>
</dbReference>
<accession>O66901</accession>
<feature type="domain" description="C2H2-type" evidence="8">
    <location>
        <begin position="2"/>
        <end position="24"/>
    </location>
</feature>
<dbReference type="PIRSF" id="PIRSF005624">
    <property type="entry name" value="Ni-bind_GTPase"/>
    <property type="match status" value="1"/>
</dbReference>
<evidence type="ECO:0000256" key="5">
    <source>
        <dbReference type="ARBA" id="ARBA00022801"/>
    </source>
</evidence>
<dbReference type="InterPro" id="IPR003495">
    <property type="entry name" value="CobW/HypB/UreG_nucleotide-bd"/>
</dbReference>
<dbReference type="STRING" id="224324.aq_671"/>
<dbReference type="InterPro" id="IPR013087">
    <property type="entry name" value="Znf_C2H2_type"/>
</dbReference>
<dbReference type="Proteomes" id="UP000000798">
    <property type="component" value="Chromosome"/>
</dbReference>
<dbReference type="GO" id="GO:0051604">
    <property type="term" value="P:protein maturation"/>
    <property type="evidence" value="ECO:0007669"/>
    <property type="project" value="InterPro"/>
</dbReference>
<keyword evidence="7" id="KW-0342">GTP-binding</keyword>
<proteinExistence type="inferred from homology"/>
<dbReference type="PANTHER" id="PTHR30134">
    <property type="entry name" value="HYDROGENASE PROTEIN ASSEMBLY PROTEIN, NICKEL CHAPERONE"/>
    <property type="match status" value="1"/>
</dbReference>
<name>O66901_AQUAE</name>
<dbReference type="AlphaFoldDB" id="O66901"/>
<dbReference type="PANTHER" id="PTHR30134:SF2">
    <property type="entry name" value="HYDROGENASE MATURATION FACTOR HYPB"/>
    <property type="match status" value="1"/>
</dbReference>
<dbReference type="Gene3D" id="3.40.50.300">
    <property type="entry name" value="P-loop containing nucleotide triphosphate hydrolases"/>
    <property type="match status" value="1"/>
</dbReference>
<dbReference type="InParanoid" id="O66901"/>
<dbReference type="GO" id="GO:0005525">
    <property type="term" value="F:GTP binding"/>
    <property type="evidence" value="ECO:0007669"/>
    <property type="project" value="UniProtKB-KW"/>
</dbReference>
<dbReference type="EMBL" id="AE000657">
    <property type="protein sequence ID" value="AAC06860.1"/>
    <property type="molecule type" value="Genomic_DNA"/>
</dbReference>
<organism evidence="9 10">
    <name type="scientific">Aquifex aeolicus (strain VF5)</name>
    <dbReference type="NCBI Taxonomy" id="224324"/>
    <lineage>
        <taxon>Bacteria</taxon>
        <taxon>Pseudomonadati</taxon>
        <taxon>Aquificota</taxon>
        <taxon>Aquificia</taxon>
        <taxon>Aquificales</taxon>
        <taxon>Aquificaceae</taxon>
        <taxon>Aquifex</taxon>
    </lineage>
</organism>